<dbReference type="EMBL" id="LOBR01000033">
    <property type="protein sequence ID" value="KYN88511.1"/>
    <property type="molecule type" value="Genomic_DNA"/>
</dbReference>
<evidence type="ECO:0000313" key="2">
    <source>
        <dbReference type="Proteomes" id="UP000075346"/>
    </source>
</evidence>
<comment type="caution">
    <text evidence="1">The sequence shown here is derived from an EMBL/GenBank/DDBJ whole genome shotgun (WGS) entry which is preliminary data.</text>
</comment>
<sequence length="211" mass="23763">MRGIFGLQRFWCLRSSAEAFVLHASLLNRALNVSEVAVVIIGSYDNPYARASRYLERVKMIYEGVDCSFPSTEYFHDDVYSFFIFCFHIKDWLKSDTRLNISSSDVEAYIKDHIELQLCADICNGTKHFIQTPGRVRTGEQPMVYRSNATITTYPLGSGITPSGAAFKSSFGINTNGEVVDVLALGNKCMELWSLFLEEYGVVVGSRESYI</sequence>
<dbReference type="RefSeq" id="WP_061896954.1">
    <property type="nucleotide sequence ID" value="NZ_LOBR01000033.1"/>
</dbReference>
<accession>A0A151KY72</accession>
<dbReference type="AlphaFoldDB" id="A0A151KY72"/>
<name>A0A151KY72_9VIBR</name>
<organism evidence="1 2">
    <name type="scientific">Vibrio cidicii</name>
    <dbReference type="NCBI Taxonomy" id="1763883"/>
    <lineage>
        <taxon>Bacteria</taxon>
        <taxon>Pseudomonadati</taxon>
        <taxon>Pseudomonadota</taxon>
        <taxon>Gammaproteobacteria</taxon>
        <taxon>Vibrionales</taxon>
        <taxon>Vibrionaceae</taxon>
        <taxon>Vibrio</taxon>
    </lineage>
</organism>
<proteinExistence type="predicted"/>
<gene>
    <name evidence="1" type="ORF">ATY37_14970</name>
</gene>
<dbReference type="Proteomes" id="UP000075346">
    <property type="component" value="Unassembled WGS sequence"/>
</dbReference>
<reference evidence="2" key="1">
    <citation type="submission" date="2015-12" db="EMBL/GenBank/DDBJ databases">
        <authorList>
            <person name="Shamseldin A."/>
            <person name="Moawad H."/>
            <person name="Abd El-Rahim W.M."/>
            <person name="Sadowsky M.J."/>
        </authorList>
    </citation>
    <scope>NUCLEOTIDE SEQUENCE [LARGE SCALE GENOMIC DNA]</scope>
    <source>
        <strain evidence="2">2538-88</strain>
    </source>
</reference>
<evidence type="ECO:0000313" key="1">
    <source>
        <dbReference type="EMBL" id="KYN88511.1"/>
    </source>
</evidence>
<protein>
    <submittedName>
        <fullName evidence="1">Uncharacterized protein</fullName>
    </submittedName>
</protein>